<dbReference type="RefSeq" id="WP_279248795.1">
    <property type="nucleotide sequence ID" value="NZ_SHNO01000001.1"/>
</dbReference>
<evidence type="ECO:0000313" key="1">
    <source>
        <dbReference type="EMBL" id="MCX2977067.1"/>
    </source>
</evidence>
<proteinExistence type="predicted"/>
<name>A0ABT3T460_9GAMM</name>
<dbReference type="EMBL" id="SHNO01000001">
    <property type="protein sequence ID" value="MCX2977067.1"/>
    <property type="molecule type" value="Genomic_DNA"/>
</dbReference>
<keyword evidence="2" id="KW-1185">Reference proteome</keyword>
<reference evidence="1" key="1">
    <citation type="submission" date="2019-02" db="EMBL/GenBank/DDBJ databases">
        <authorList>
            <person name="Li S.-H."/>
        </authorList>
    </citation>
    <scope>NUCLEOTIDE SEQUENCE</scope>
    <source>
        <strain evidence="1">IMCC11814</strain>
    </source>
</reference>
<protein>
    <recommendedName>
        <fullName evidence="3">DUF3465 domain-containing protein</fullName>
    </recommendedName>
</protein>
<organism evidence="1 2">
    <name type="scientific">Candidatus Marimicrobium litorale</name>
    <dbReference type="NCBI Taxonomy" id="2518991"/>
    <lineage>
        <taxon>Bacteria</taxon>
        <taxon>Pseudomonadati</taxon>
        <taxon>Pseudomonadota</taxon>
        <taxon>Gammaproteobacteria</taxon>
        <taxon>Cellvibrionales</taxon>
        <taxon>Halieaceae</taxon>
        <taxon>Marimicrobium</taxon>
    </lineage>
</organism>
<evidence type="ECO:0000313" key="2">
    <source>
        <dbReference type="Proteomes" id="UP001143304"/>
    </source>
</evidence>
<accession>A0ABT3T460</accession>
<sequence>MKRALVTALILVLIVSAGLFWLAYFSQRPPLTIDPATLAGDCSVIDYCELPVLDGSGKLAADIPKDNAPGCSYPHFPLPVLAQCTEPLPPGTDDIRGLWVGVEGGHIGHVERIEQCGRRTVVTTAGIIHDYGPNSTGTLNTNDTEGSVLFRLGGMDYCMRTSAAMIWENSVLNFYAFGWGPRVVRRYRAGDQVAWEYADGSVTRMNRLCALPELHKVPAPRGKRLALFGDEAF</sequence>
<gene>
    <name evidence="1" type="ORF">EYC82_06835</name>
</gene>
<evidence type="ECO:0008006" key="3">
    <source>
        <dbReference type="Google" id="ProtNLM"/>
    </source>
</evidence>
<comment type="caution">
    <text evidence="1">The sequence shown here is derived from an EMBL/GenBank/DDBJ whole genome shotgun (WGS) entry which is preliminary data.</text>
</comment>
<dbReference type="Proteomes" id="UP001143304">
    <property type="component" value="Unassembled WGS sequence"/>
</dbReference>